<evidence type="ECO:0000256" key="5">
    <source>
        <dbReference type="ARBA" id="ARBA00023242"/>
    </source>
</evidence>
<keyword evidence="3 6" id="KW-0805">Transcription regulation</keyword>
<keyword evidence="9" id="KW-1185">Reference proteome</keyword>
<dbReference type="GO" id="GO:0003712">
    <property type="term" value="F:transcription coregulator activity"/>
    <property type="evidence" value="ECO:0007669"/>
    <property type="project" value="InterPro"/>
</dbReference>
<name>A0A1Z5KG05_FISSO</name>
<evidence type="ECO:0000256" key="3">
    <source>
        <dbReference type="ARBA" id="ARBA00023015"/>
    </source>
</evidence>
<evidence type="ECO:0000256" key="7">
    <source>
        <dbReference type="SAM" id="MobiDB-lite"/>
    </source>
</evidence>
<proteinExistence type="inferred from homology"/>
<dbReference type="Proteomes" id="UP000198406">
    <property type="component" value="Unassembled WGS sequence"/>
</dbReference>
<dbReference type="OrthoDB" id="47445at2759"/>
<evidence type="ECO:0000256" key="6">
    <source>
        <dbReference type="RuleBase" id="RU364146"/>
    </source>
</evidence>
<comment type="subcellular location">
    <subcellularLocation>
        <location evidence="1 6">Nucleus</location>
    </subcellularLocation>
</comment>
<comment type="caution">
    <text evidence="8">The sequence shown here is derived from an EMBL/GenBank/DDBJ whole genome shotgun (WGS) entry which is preliminary data.</text>
</comment>
<comment type="function">
    <text evidence="6">Component of the Mediator complex, a coactivator involved in the regulated transcription of nearly all RNA polymerase II-dependent genes. Mediator functions as a bridge to convey information from gene-specific regulatory proteins to the basal RNA polymerase II transcription machinery. Mediator is recruited to promoters by direct interactions with regulatory proteins and serves as a scaffold for the assembly of a functional preinitiation complex with RNA polymerase II and the general transcription factors.</text>
</comment>
<dbReference type="InParanoid" id="A0A1Z5KG05"/>
<accession>A0A1Z5KG05</accession>
<evidence type="ECO:0000313" key="8">
    <source>
        <dbReference type="EMBL" id="GAX25244.1"/>
    </source>
</evidence>
<feature type="region of interest" description="Disordered" evidence="7">
    <location>
        <begin position="141"/>
        <end position="205"/>
    </location>
</feature>
<organism evidence="8 9">
    <name type="scientific">Fistulifera solaris</name>
    <name type="common">Oleaginous diatom</name>
    <dbReference type="NCBI Taxonomy" id="1519565"/>
    <lineage>
        <taxon>Eukaryota</taxon>
        <taxon>Sar</taxon>
        <taxon>Stramenopiles</taxon>
        <taxon>Ochrophyta</taxon>
        <taxon>Bacillariophyta</taxon>
        <taxon>Bacillariophyceae</taxon>
        <taxon>Bacillariophycidae</taxon>
        <taxon>Naviculales</taxon>
        <taxon>Naviculaceae</taxon>
        <taxon>Fistulifera</taxon>
    </lineage>
</organism>
<dbReference type="AlphaFoldDB" id="A0A1Z5KG05"/>
<protein>
    <recommendedName>
        <fullName evidence="6">Mediator of RNA polymerase II transcription subunit 10</fullName>
    </recommendedName>
    <alternativeName>
        <fullName evidence="6">Mediator complex subunit 10</fullName>
    </alternativeName>
</protein>
<comment type="similarity">
    <text evidence="2 6">Belongs to the Mediator complex subunit 10 family.</text>
</comment>
<gene>
    <name evidence="6" type="primary">MED10</name>
    <name evidence="8" type="ORF">FisN_5Lh326</name>
</gene>
<feature type="compositionally biased region" description="Basic and acidic residues" evidence="7">
    <location>
        <begin position="162"/>
        <end position="184"/>
    </location>
</feature>
<evidence type="ECO:0000256" key="1">
    <source>
        <dbReference type="ARBA" id="ARBA00004123"/>
    </source>
</evidence>
<dbReference type="GO" id="GO:0016592">
    <property type="term" value="C:mediator complex"/>
    <property type="evidence" value="ECO:0007669"/>
    <property type="project" value="InterPro"/>
</dbReference>
<keyword evidence="6" id="KW-0010">Activator</keyword>
<comment type="subunit">
    <text evidence="6">Component of the Mediator complex.</text>
</comment>
<evidence type="ECO:0000256" key="2">
    <source>
        <dbReference type="ARBA" id="ARBA00005389"/>
    </source>
</evidence>
<dbReference type="Pfam" id="PF09748">
    <property type="entry name" value="Med10"/>
    <property type="match status" value="1"/>
</dbReference>
<evidence type="ECO:0000256" key="4">
    <source>
        <dbReference type="ARBA" id="ARBA00023163"/>
    </source>
</evidence>
<dbReference type="InterPro" id="IPR019145">
    <property type="entry name" value="Mediator_Med10"/>
</dbReference>
<dbReference type="GO" id="GO:0006357">
    <property type="term" value="P:regulation of transcription by RNA polymerase II"/>
    <property type="evidence" value="ECO:0007669"/>
    <property type="project" value="InterPro"/>
</dbReference>
<keyword evidence="5 6" id="KW-0539">Nucleus</keyword>
<feature type="compositionally biased region" description="Polar residues" evidence="7">
    <location>
        <begin position="141"/>
        <end position="150"/>
    </location>
</feature>
<keyword evidence="4 6" id="KW-0804">Transcription</keyword>
<reference evidence="8 9" key="1">
    <citation type="journal article" date="2015" name="Plant Cell">
        <title>Oil accumulation by the oleaginous diatom Fistulifera solaris as revealed by the genome and transcriptome.</title>
        <authorList>
            <person name="Tanaka T."/>
            <person name="Maeda Y."/>
            <person name="Veluchamy A."/>
            <person name="Tanaka M."/>
            <person name="Abida H."/>
            <person name="Marechal E."/>
            <person name="Bowler C."/>
            <person name="Muto M."/>
            <person name="Sunaga Y."/>
            <person name="Tanaka M."/>
            <person name="Yoshino T."/>
            <person name="Taniguchi T."/>
            <person name="Fukuda Y."/>
            <person name="Nemoto M."/>
            <person name="Matsumoto M."/>
            <person name="Wong P.S."/>
            <person name="Aburatani S."/>
            <person name="Fujibuchi W."/>
        </authorList>
    </citation>
    <scope>NUCLEOTIDE SEQUENCE [LARGE SCALE GENOMIC DNA]</scope>
    <source>
        <strain evidence="8 9">JPCC DA0580</strain>
    </source>
</reference>
<evidence type="ECO:0000313" key="9">
    <source>
        <dbReference type="Proteomes" id="UP000198406"/>
    </source>
</evidence>
<sequence length="205" mass="22822">MVNPNSNGPIAENARQFQDQLHRLLSKLTDTTDFIKNWPEAKGGDGSMHVERTSQLITKIHTTVKMLQRVEGFLQKDAALRETFLQCRIPLDLLDMLDSSKVNPELFARGLLREALGQLAGLKRRKLALELLGGAITSGITGVAPTQASENEPLVDEEQTMNDEKDGSKKRKMEQLEDGLHGDDVDADTTTRKKIKLEHENEPAP</sequence>
<dbReference type="EMBL" id="BDSP01000223">
    <property type="protein sequence ID" value="GAX25244.1"/>
    <property type="molecule type" value="Genomic_DNA"/>
</dbReference>